<gene>
    <name evidence="4" type="ORF">B0T19DRAFT_448921</name>
</gene>
<dbReference type="Pfam" id="PF17389">
    <property type="entry name" value="Bac_rhamnosid6H"/>
    <property type="match status" value="1"/>
</dbReference>
<dbReference type="PANTHER" id="PTHR34987">
    <property type="entry name" value="C, PUTATIVE (AFU_ORTHOLOGUE AFUA_3G02880)-RELATED"/>
    <property type="match status" value="1"/>
</dbReference>
<dbReference type="PANTHER" id="PTHR34987:SF5">
    <property type="entry name" value="ALPHA-RHAMNOSIDASE"/>
    <property type="match status" value="1"/>
</dbReference>
<evidence type="ECO:0000259" key="3">
    <source>
        <dbReference type="Pfam" id="PF17390"/>
    </source>
</evidence>
<protein>
    <submittedName>
        <fullName evidence="4">Six-hairpin glycosidase-like protein</fullName>
    </submittedName>
</protein>
<dbReference type="InterPro" id="IPR035398">
    <property type="entry name" value="Bac_rhamnosid_C"/>
</dbReference>
<proteinExistence type="predicted"/>
<dbReference type="EMBL" id="JAUEPO010000002">
    <property type="protein sequence ID" value="KAK3333368.1"/>
    <property type="molecule type" value="Genomic_DNA"/>
</dbReference>
<dbReference type="Gene3D" id="2.60.420.10">
    <property type="entry name" value="Maltose phosphorylase, domain 3"/>
    <property type="match status" value="1"/>
</dbReference>
<feature type="domain" description="Alpha-L-rhamnosidase six-hairpin glycosidase" evidence="2">
    <location>
        <begin position="245"/>
        <end position="469"/>
    </location>
</feature>
<reference evidence="4" key="2">
    <citation type="submission" date="2023-06" db="EMBL/GenBank/DDBJ databases">
        <authorList>
            <consortium name="Lawrence Berkeley National Laboratory"/>
            <person name="Haridas S."/>
            <person name="Hensen N."/>
            <person name="Bonometti L."/>
            <person name="Westerberg I."/>
            <person name="Brannstrom I.O."/>
            <person name="Guillou S."/>
            <person name="Cros-Aarteil S."/>
            <person name="Calhoun S."/>
            <person name="Kuo A."/>
            <person name="Mondo S."/>
            <person name="Pangilinan J."/>
            <person name="Riley R."/>
            <person name="Labutti K."/>
            <person name="Andreopoulos B."/>
            <person name="Lipzen A."/>
            <person name="Chen C."/>
            <person name="Yanf M."/>
            <person name="Daum C."/>
            <person name="Ng V."/>
            <person name="Clum A."/>
            <person name="Steindorff A."/>
            <person name="Ohm R."/>
            <person name="Martin F."/>
            <person name="Silar P."/>
            <person name="Natvig D."/>
            <person name="Lalanne C."/>
            <person name="Gautier V."/>
            <person name="Ament-Velasquez S.L."/>
            <person name="Kruys A."/>
            <person name="Hutchinson M.I."/>
            <person name="Powell A.J."/>
            <person name="Barry K."/>
            <person name="Miller A.N."/>
            <person name="Grigoriev I.V."/>
            <person name="Debuchy R."/>
            <person name="Gladieux P."/>
            <person name="Thoren M.H."/>
            <person name="Johannesson H."/>
        </authorList>
    </citation>
    <scope>NUCLEOTIDE SEQUENCE</scope>
    <source>
        <strain evidence="4">SMH4131-1</strain>
    </source>
</reference>
<dbReference type="FunFam" id="1.50.10.10:FF:000052">
    <property type="entry name" value="Alpha-L-rhamnosidase B, putative"/>
    <property type="match status" value="1"/>
</dbReference>
<dbReference type="SUPFAM" id="SSF48208">
    <property type="entry name" value="Six-hairpin glycosidases"/>
    <property type="match status" value="1"/>
</dbReference>
<reference evidence="4" key="1">
    <citation type="journal article" date="2023" name="Mol. Phylogenet. Evol.">
        <title>Genome-scale phylogeny and comparative genomics of the fungal order Sordariales.</title>
        <authorList>
            <person name="Hensen N."/>
            <person name="Bonometti L."/>
            <person name="Westerberg I."/>
            <person name="Brannstrom I.O."/>
            <person name="Guillou S."/>
            <person name="Cros-Aarteil S."/>
            <person name="Calhoun S."/>
            <person name="Haridas S."/>
            <person name="Kuo A."/>
            <person name="Mondo S."/>
            <person name="Pangilinan J."/>
            <person name="Riley R."/>
            <person name="LaButti K."/>
            <person name="Andreopoulos B."/>
            <person name="Lipzen A."/>
            <person name="Chen C."/>
            <person name="Yan M."/>
            <person name="Daum C."/>
            <person name="Ng V."/>
            <person name="Clum A."/>
            <person name="Steindorff A."/>
            <person name="Ohm R.A."/>
            <person name="Martin F."/>
            <person name="Silar P."/>
            <person name="Natvig D.O."/>
            <person name="Lalanne C."/>
            <person name="Gautier V."/>
            <person name="Ament-Velasquez S.L."/>
            <person name="Kruys A."/>
            <person name="Hutchinson M.I."/>
            <person name="Powell A.J."/>
            <person name="Barry K."/>
            <person name="Miller A.N."/>
            <person name="Grigoriev I.V."/>
            <person name="Debuchy R."/>
            <person name="Gladieux P."/>
            <person name="Hiltunen Thoren M."/>
            <person name="Johannesson H."/>
        </authorList>
    </citation>
    <scope>NUCLEOTIDE SEQUENCE</scope>
    <source>
        <strain evidence="4">SMH4131-1</strain>
    </source>
</reference>
<evidence type="ECO:0000313" key="5">
    <source>
        <dbReference type="Proteomes" id="UP001286456"/>
    </source>
</evidence>
<keyword evidence="4" id="KW-0378">Hydrolase</keyword>
<comment type="caution">
    <text evidence="4">The sequence shown here is derived from an EMBL/GenBank/DDBJ whole genome shotgun (WGS) entry which is preliminary data.</text>
</comment>
<dbReference type="Proteomes" id="UP001286456">
    <property type="component" value="Unassembled WGS sequence"/>
</dbReference>
<sequence length="690" mass="74197">MATSLFSALFSAVYLSCWRNTTCSAITEAAFPGVWESNIYAPSSRTVSPTSVLSLATGKLVSKYDGTIALAKNGSAVVFDFGLEVGGIVTIKYTASGKGAGALGLAFTEAKKWIGEWSDSSNGGFRGADGALYSNFSSPGAVVYTMPDAKLRGGFRYLTVFLVAQSASVQISDVSLEIGFQPTWSNLRAYQGYFHSNDEVLNAVWYSGAYTLQTNAVPPNTGRKAGPMAASGWSNNGYLGPGDTIIVDGAKRDRAVWPGDMGVAVPSTFVSVGDLESVKNALQVMYDYQNADGSFPEAGPPLLQQGSDTYHMWTMIGTYNYLLYTNDTAFLAKNWPGYLRAMTYIQSKVSSTGGLLQVTGTRDWARWQTSGNMSHAQMILYRTLTTGATLALWAPPTTTNTSSSPNLTTTWLARASSLQAATLKHCFDAPVGAFKDNATSTTLHPQDANSLSILFNLVDPSSPQAQKISSLLLQNWTPLGAASPELPGTISPFISSFEIAAHLEAYQTQRALDLIRRCWGWYLSHPNGTQSTVVEGYLVDGTFAYRWNRGYGNDASYVSHAHGWSAGPTAALTEYVLGLRVTKPAGGEWVFAPQMGDLEHVRGGFVTRLGRFEGSWARDGEGYTATVEAPGGTRGRLVLPVVMQGFMPRVVLDGREVVEGDGLEWFRRSEVGDLVSVEAVEGGRHVVVVS</sequence>
<dbReference type="GO" id="GO:0005975">
    <property type="term" value="P:carbohydrate metabolic process"/>
    <property type="evidence" value="ECO:0007669"/>
    <property type="project" value="InterPro"/>
</dbReference>
<dbReference type="Gene3D" id="1.50.10.10">
    <property type="match status" value="1"/>
</dbReference>
<feature type="chain" id="PRO_5041944565" evidence="1">
    <location>
        <begin position="24"/>
        <end position="690"/>
    </location>
</feature>
<dbReference type="AlphaFoldDB" id="A0AAE0IXY5"/>
<evidence type="ECO:0000259" key="2">
    <source>
        <dbReference type="Pfam" id="PF17389"/>
    </source>
</evidence>
<keyword evidence="4" id="KW-0326">Glycosidase</keyword>
<feature type="signal peptide" evidence="1">
    <location>
        <begin position="1"/>
        <end position="23"/>
    </location>
</feature>
<evidence type="ECO:0000313" key="4">
    <source>
        <dbReference type="EMBL" id="KAK3333368.1"/>
    </source>
</evidence>
<evidence type="ECO:0000256" key="1">
    <source>
        <dbReference type="SAM" id="SignalP"/>
    </source>
</evidence>
<keyword evidence="5" id="KW-1185">Reference proteome</keyword>
<feature type="domain" description="Alpha-L-rhamnosidase C-terminal" evidence="3">
    <location>
        <begin position="578"/>
        <end position="641"/>
    </location>
</feature>
<dbReference type="GO" id="GO:0016798">
    <property type="term" value="F:hydrolase activity, acting on glycosyl bonds"/>
    <property type="evidence" value="ECO:0007669"/>
    <property type="project" value="UniProtKB-KW"/>
</dbReference>
<dbReference type="InterPro" id="IPR008928">
    <property type="entry name" value="6-hairpin_glycosidase_sf"/>
</dbReference>
<keyword evidence="1" id="KW-0732">Signal</keyword>
<dbReference type="InterPro" id="IPR035396">
    <property type="entry name" value="Bac_rhamnosid6H"/>
</dbReference>
<organism evidence="4 5">
    <name type="scientific">Cercophora scortea</name>
    <dbReference type="NCBI Taxonomy" id="314031"/>
    <lineage>
        <taxon>Eukaryota</taxon>
        <taxon>Fungi</taxon>
        <taxon>Dikarya</taxon>
        <taxon>Ascomycota</taxon>
        <taxon>Pezizomycotina</taxon>
        <taxon>Sordariomycetes</taxon>
        <taxon>Sordariomycetidae</taxon>
        <taxon>Sordariales</taxon>
        <taxon>Lasiosphaeriaceae</taxon>
        <taxon>Cercophora</taxon>
    </lineage>
</organism>
<accession>A0AAE0IXY5</accession>
<dbReference type="InterPro" id="IPR012341">
    <property type="entry name" value="6hp_glycosidase-like_sf"/>
</dbReference>
<name>A0AAE0IXY5_9PEZI</name>
<dbReference type="Pfam" id="PF17390">
    <property type="entry name" value="Bac_rhamnosid_C"/>
    <property type="match status" value="1"/>
</dbReference>